<keyword evidence="9" id="KW-1185">Reference proteome</keyword>
<name>V4RB73_9CAUL</name>
<evidence type="ECO:0000256" key="4">
    <source>
        <dbReference type="RuleBase" id="RU362110"/>
    </source>
</evidence>
<dbReference type="SUPFAM" id="SSF49899">
    <property type="entry name" value="Concanavalin A-like lectins/glucanases"/>
    <property type="match status" value="1"/>
</dbReference>
<dbReference type="InterPro" id="IPR018053">
    <property type="entry name" value="Glyco_hydro_32_AS"/>
</dbReference>
<feature type="chain" id="PRO_5004726587" description="Glycosyl hydrolase family 32" evidence="5">
    <location>
        <begin position="25"/>
        <end position="539"/>
    </location>
</feature>
<dbReference type="InterPro" id="IPR013148">
    <property type="entry name" value="Glyco_hydro_32_N"/>
</dbReference>
<dbReference type="GO" id="GO:0005987">
    <property type="term" value="P:sucrose catabolic process"/>
    <property type="evidence" value="ECO:0007669"/>
    <property type="project" value="TreeGrafter"/>
</dbReference>
<dbReference type="InterPro" id="IPR013189">
    <property type="entry name" value="Glyco_hydro_32_C"/>
</dbReference>
<feature type="domain" description="Glycosyl hydrolase family 32 C-terminal" evidence="7">
    <location>
        <begin position="379"/>
        <end position="533"/>
    </location>
</feature>
<dbReference type="OrthoDB" id="9801455at2"/>
<dbReference type="RefSeq" id="WP_018083115.1">
    <property type="nucleotide sequence ID" value="NZ_AQWM01000024.1"/>
</dbReference>
<evidence type="ECO:0000313" key="8">
    <source>
        <dbReference type="EMBL" id="ESQ88663.1"/>
    </source>
</evidence>
<organism evidence="8 9">
    <name type="scientific">Asticcacaulis benevestitus DSM 16100 = ATCC BAA-896</name>
    <dbReference type="NCBI Taxonomy" id="1121022"/>
    <lineage>
        <taxon>Bacteria</taxon>
        <taxon>Pseudomonadati</taxon>
        <taxon>Pseudomonadota</taxon>
        <taxon>Alphaproteobacteria</taxon>
        <taxon>Caulobacterales</taxon>
        <taxon>Caulobacteraceae</taxon>
        <taxon>Asticcacaulis</taxon>
    </lineage>
</organism>
<dbReference type="Proteomes" id="UP000017837">
    <property type="component" value="Unassembled WGS sequence"/>
</dbReference>
<protein>
    <recommendedName>
        <fullName evidence="10">Glycosyl hydrolase family 32</fullName>
    </recommendedName>
</protein>
<dbReference type="InterPro" id="IPR023296">
    <property type="entry name" value="Glyco_hydro_beta-prop_sf"/>
</dbReference>
<dbReference type="Gene3D" id="2.115.10.20">
    <property type="entry name" value="Glycosyl hydrolase domain, family 43"/>
    <property type="match status" value="1"/>
</dbReference>
<accession>V4RB73</accession>
<feature type="domain" description="Glycosyl hydrolase family 32 N-terminal" evidence="6">
    <location>
        <begin position="52"/>
        <end position="370"/>
    </location>
</feature>
<dbReference type="GO" id="GO:0004575">
    <property type="term" value="F:sucrose alpha-glucosidase activity"/>
    <property type="evidence" value="ECO:0007669"/>
    <property type="project" value="TreeGrafter"/>
</dbReference>
<dbReference type="InterPro" id="IPR001362">
    <property type="entry name" value="Glyco_hydro_32"/>
</dbReference>
<feature type="signal peptide" evidence="5">
    <location>
        <begin position="1"/>
        <end position="24"/>
    </location>
</feature>
<evidence type="ECO:0000256" key="1">
    <source>
        <dbReference type="ARBA" id="ARBA00009902"/>
    </source>
</evidence>
<dbReference type="CDD" id="cd18622">
    <property type="entry name" value="GH32_Inu-like"/>
    <property type="match status" value="1"/>
</dbReference>
<keyword evidence="2 4" id="KW-0378">Hydrolase</keyword>
<evidence type="ECO:0000256" key="2">
    <source>
        <dbReference type="ARBA" id="ARBA00022801"/>
    </source>
</evidence>
<dbReference type="Pfam" id="PF08244">
    <property type="entry name" value="Glyco_hydro_32C"/>
    <property type="match status" value="1"/>
</dbReference>
<dbReference type="PATRIC" id="fig|1121022.4.peg.3170"/>
<comment type="similarity">
    <text evidence="1 4">Belongs to the glycosyl hydrolase 32 family.</text>
</comment>
<gene>
    <name evidence="8" type="ORF">ABENE_15590</name>
</gene>
<dbReference type="Gene3D" id="2.60.120.560">
    <property type="entry name" value="Exo-inulinase, domain 1"/>
    <property type="match status" value="1"/>
</dbReference>
<dbReference type="GO" id="GO:0005737">
    <property type="term" value="C:cytoplasm"/>
    <property type="evidence" value="ECO:0007669"/>
    <property type="project" value="TreeGrafter"/>
</dbReference>
<dbReference type="Pfam" id="PF00251">
    <property type="entry name" value="Glyco_hydro_32N"/>
    <property type="match status" value="1"/>
</dbReference>
<dbReference type="STRING" id="1121022.GCA_000376105_03441"/>
<evidence type="ECO:0000259" key="7">
    <source>
        <dbReference type="Pfam" id="PF08244"/>
    </source>
</evidence>
<dbReference type="PANTHER" id="PTHR42800:SF1">
    <property type="entry name" value="EXOINULINASE INUD (AFU_ORTHOLOGUE AFUA_5G00480)"/>
    <property type="match status" value="1"/>
</dbReference>
<evidence type="ECO:0000313" key="9">
    <source>
        <dbReference type="Proteomes" id="UP000017837"/>
    </source>
</evidence>
<dbReference type="PROSITE" id="PS00609">
    <property type="entry name" value="GLYCOSYL_HYDROL_F32"/>
    <property type="match status" value="1"/>
</dbReference>
<keyword evidence="3 4" id="KW-0326">Glycosidase</keyword>
<evidence type="ECO:0000256" key="5">
    <source>
        <dbReference type="SAM" id="SignalP"/>
    </source>
</evidence>
<dbReference type="eggNOG" id="COG1621">
    <property type="taxonomic scope" value="Bacteria"/>
</dbReference>
<comment type="caution">
    <text evidence="8">The sequence shown here is derived from an EMBL/GenBank/DDBJ whole genome shotgun (WGS) entry which is preliminary data.</text>
</comment>
<dbReference type="InterPro" id="IPR013320">
    <property type="entry name" value="ConA-like_dom_sf"/>
</dbReference>
<proteinExistence type="inferred from homology"/>
<keyword evidence="5" id="KW-0732">Signal</keyword>
<dbReference type="SUPFAM" id="SSF75005">
    <property type="entry name" value="Arabinanase/levansucrase/invertase"/>
    <property type="match status" value="1"/>
</dbReference>
<evidence type="ECO:0000259" key="6">
    <source>
        <dbReference type="Pfam" id="PF00251"/>
    </source>
</evidence>
<dbReference type="SMART" id="SM00640">
    <property type="entry name" value="Glyco_32"/>
    <property type="match status" value="1"/>
</dbReference>
<dbReference type="EMBL" id="AWGB01000035">
    <property type="protein sequence ID" value="ESQ88663.1"/>
    <property type="molecule type" value="Genomic_DNA"/>
</dbReference>
<sequence>MMNRLFSASLGVLALLLAAQPALAFQAPAANASGVVKAPLRTTGEAYRPAYHFTPPGQWMNDPNGLVYYKGQYHLFYQHYPAGNVWGPMHWGHAVSKDMVHWQDRPIALAPDAHGLIFSGSAVVDWNNASGLGTKANPPLVAIYTYHNEKFKEAGLTYPQSQGIAYSTDAGETWHKYKGNPVLVPPEGKPDFRDPKVMWHPASKSWIMTLAVGDHTEFYRSSDLKSWSFLSAFGKEIGAHGGVWECPDLLPMKVKETGETKWVLIQSLNPGGPNGGSATQYFVGDFDGRDFKLDPKYAAQLSAKGPQWLDWGRDNYAGVTWSDVPKADGRTLMMGWMNNWDYGQVVPTTAWRGAMTLPRELTLHFDGTNYLVKSEPAVEVDRLKGRTYTSVPQTVSEALAVDMPAKSVMQSSIDVQFAKPADGTMAYLELSNDAGDIYKIGYDATANSFFSDRRKSGLVDFSDKFAASVHSAPRNVAADVIDMKVFVDHDSIELFADGGATALTDTLYPRKPYTSLRFVAGGKSVQVLKMQVTELKDAF</sequence>
<evidence type="ECO:0008006" key="10">
    <source>
        <dbReference type="Google" id="ProtNLM"/>
    </source>
</evidence>
<evidence type="ECO:0000256" key="3">
    <source>
        <dbReference type="ARBA" id="ARBA00023295"/>
    </source>
</evidence>
<dbReference type="AlphaFoldDB" id="V4RB73"/>
<reference evidence="8 9" key="1">
    <citation type="journal article" date="2014" name="Nature">
        <title>Sequential evolution of bacterial morphology by co-option of a developmental regulator.</title>
        <authorList>
            <person name="Jiang C."/>
            <person name="Brown P.J."/>
            <person name="Ducret A."/>
            <person name="Brun Y.V."/>
        </authorList>
    </citation>
    <scope>NUCLEOTIDE SEQUENCE [LARGE SCALE GENOMIC DNA]</scope>
    <source>
        <strain evidence="8 9">DSM 16100</strain>
    </source>
</reference>
<dbReference type="PANTHER" id="PTHR42800">
    <property type="entry name" value="EXOINULINASE INUD (AFU_ORTHOLOGUE AFUA_5G00480)"/>
    <property type="match status" value="1"/>
</dbReference>